<dbReference type="EMBL" id="CP031320">
    <property type="protein sequence ID" value="AXK37827.1"/>
    <property type="molecule type" value="Genomic_DNA"/>
</dbReference>
<dbReference type="PANTHER" id="PTHR23542">
    <property type="match status" value="1"/>
</dbReference>
<accession>A0A345Y1R1</accession>
<name>A0A345Y1R1_9ACTN</name>
<feature type="transmembrane region" description="Helical" evidence="1">
    <location>
        <begin position="166"/>
        <end position="185"/>
    </location>
</feature>
<dbReference type="Gene3D" id="1.20.1250.20">
    <property type="entry name" value="MFS general substrate transporter like domains"/>
    <property type="match status" value="1"/>
</dbReference>
<keyword evidence="1" id="KW-0472">Membrane</keyword>
<feature type="transmembrane region" description="Helical" evidence="1">
    <location>
        <begin position="214"/>
        <end position="238"/>
    </location>
</feature>
<proteinExistence type="predicted"/>
<gene>
    <name evidence="2" type="ORF">DVA86_32540</name>
</gene>
<dbReference type="InterPro" id="IPR011701">
    <property type="entry name" value="MFS"/>
</dbReference>
<sequence length="371" mass="37371">MTGYRQVLALPGMASLLGVSMLARTAITADVMALTMYVVLGLDMSYAAAGGVAAALTAGLALGGPLLGRLIDRRGLRTVLLGTVAVQVVFWLSVPVLPYGTLLGAAFAAGLLMVPAQPVTRQAIAAMTTAGQRRAAFALESVQGELSYMVGPAVVILGAAKMSPDVVAWGVGAAIVVGGVGIAVLNPPLRGEDEAAAGATVRPPRRSWLGHRMIAVLAMGFGTTTLLSGVDLAIVATLEEAGQVSWAAVVVAVFGVTSVAGGLMYGVLPRPFPTWLLLGLLGLVTVPAGLAHDWPWLCVAVIGTGLLTAPTLSAVADAVSRLAPASVRGEATGLQSSAQSAGFALGSPMVGVAIDASVPWPLYTFDGAGEG</sequence>
<dbReference type="KEGG" id="sarm:DVA86_32540"/>
<reference evidence="2 3" key="1">
    <citation type="submission" date="2018-07" db="EMBL/GenBank/DDBJ databases">
        <title>Draft genome of the type strain Streptomyces armeniacus ATCC 15676.</title>
        <authorList>
            <person name="Labana P."/>
            <person name="Gosse J.T."/>
            <person name="Boddy C.N."/>
        </authorList>
    </citation>
    <scope>NUCLEOTIDE SEQUENCE [LARGE SCALE GENOMIC DNA]</scope>
    <source>
        <strain evidence="2 3">ATCC 15676</strain>
    </source>
</reference>
<dbReference type="PANTHER" id="PTHR23542:SF1">
    <property type="entry name" value="MAJOR FACILITATOR SUPERFAMILY (MFS) PROFILE DOMAIN-CONTAINING PROTEIN"/>
    <property type="match status" value="1"/>
</dbReference>
<feature type="transmembrane region" description="Helical" evidence="1">
    <location>
        <begin position="244"/>
        <end position="265"/>
    </location>
</feature>
<feature type="transmembrane region" description="Helical" evidence="1">
    <location>
        <begin position="99"/>
        <end position="116"/>
    </location>
</feature>
<keyword evidence="3" id="KW-1185">Reference proteome</keyword>
<keyword evidence="1" id="KW-0812">Transmembrane</keyword>
<feature type="transmembrane region" description="Helical" evidence="1">
    <location>
        <begin position="272"/>
        <end position="288"/>
    </location>
</feature>
<organism evidence="2 3">
    <name type="scientific">Streptomyces armeniacus</name>
    <dbReference type="NCBI Taxonomy" id="83291"/>
    <lineage>
        <taxon>Bacteria</taxon>
        <taxon>Bacillati</taxon>
        <taxon>Actinomycetota</taxon>
        <taxon>Actinomycetes</taxon>
        <taxon>Kitasatosporales</taxon>
        <taxon>Streptomycetaceae</taxon>
        <taxon>Streptomyces</taxon>
    </lineage>
</organism>
<dbReference type="AlphaFoldDB" id="A0A345Y1R1"/>
<feature type="transmembrane region" description="Helical" evidence="1">
    <location>
        <begin position="44"/>
        <end position="63"/>
    </location>
</feature>
<dbReference type="GO" id="GO:0022857">
    <property type="term" value="F:transmembrane transporter activity"/>
    <property type="evidence" value="ECO:0007669"/>
    <property type="project" value="InterPro"/>
</dbReference>
<dbReference type="Proteomes" id="UP000254425">
    <property type="component" value="Chromosome"/>
</dbReference>
<dbReference type="Pfam" id="PF07690">
    <property type="entry name" value="MFS_1"/>
    <property type="match status" value="1"/>
</dbReference>
<evidence type="ECO:0000256" key="1">
    <source>
        <dbReference type="SAM" id="Phobius"/>
    </source>
</evidence>
<dbReference type="InterPro" id="IPR036259">
    <property type="entry name" value="MFS_trans_sf"/>
</dbReference>
<keyword evidence="1" id="KW-1133">Transmembrane helix</keyword>
<dbReference type="SUPFAM" id="SSF103473">
    <property type="entry name" value="MFS general substrate transporter"/>
    <property type="match status" value="1"/>
</dbReference>
<evidence type="ECO:0000313" key="3">
    <source>
        <dbReference type="Proteomes" id="UP000254425"/>
    </source>
</evidence>
<protein>
    <submittedName>
        <fullName evidence="2">MFS transporter</fullName>
    </submittedName>
</protein>
<evidence type="ECO:0000313" key="2">
    <source>
        <dbReference type="EMBL" id="AXK37827.1"/>
    </source>
</evidence>